<evidence type="ECO:0000256" key="3">
    <source>
        <dbReference type="ARBA" id="ARBA00022840"/>
    </source>
</evidence>
<dbReference type="InterPro" id="IPR051120">
    <property type="entry name" value="ABC_AA/LPS_Transport"/>
</dbReference>
<keyword evidence="6" id="KW-1185">Reference proteome</keyword>
<sequence>MTTLLHAQGLTKKFGGVAAVDDVSFTLDAGSILGLIGPNGSGKTTLLSILAGTHAPTAGTVSLDGRTASGRGAHRAARAGIARTFQTTRLFPTWTLRDSLRLAHGERNRRQPGRHTTWPDEELARVLALDGLLDRPCAGLTSAAQRLAMIALALATGPRVLLLDEPAVGMDHNEADILGEAVRRVADDLGVGVVVVDHNMRFLMPLADTVLVMAAGAVLATGTPEEIRTDKAVITSYLGGA</sequence>
<feature type="domain" description="ABC transporter" evidence="4">
    <location>
        <begin position="5"/>
        <end position="240"/>
    </location>
</feature>
<dbReference type="SUPFAM" id="SSF52540">
    <property type="entry name" value="P-loop containing nucleoside triphosphate hydrolases"/>
    <property type="match status" value="1"/>
</dbReference>
<dbReference type="GO" id="GO:0005524">
    <property type="term" value="F:ATP binding"/>
    <property type="evidence" value="ECO:0007669"/>
    <property type="project" value="UniProtKB-KW"/>
</dbReference>
<gene>
    <name evidence="5" type="ORF">RM780_11190</name>
</gene>
<evidence type="ECO:0000259" key="4">
    <source>
        <dbReference type="PROSITE" id="PS50893"/>
    </source>
</evidence>
<keyword evidence="3 5" id="KW-0067">ATP-binding</keyword>
<dbReference type="RefSeq" id="WP_311630473.1">
    <property type="nucleotide sequence ID" value="NZ_JAVREN010000012.1"/>
</dbReference>
<evidence type="ECO:0000256" key="1">
    <source>
        <dbReference type="ARBA" id="ARBA00022448"/>
    </source>
</evidence>
<dbReference type="Proteomes" id="UP001183388">
    <property type="component" value="Unassembled WGS sequence"/>
</dbReference>
<keyword evidence="1" id="KW-0813">Transport</keyword>
<evidence type="ECO:0000256" key="2">
    <source>
        <dbReference type="ARBA" id="ARBA00022741"/>
    </source>
</evidence>
<dbReference type="Gene3D" id="3.40.50.300">
    <property type="entry name" value="P-loop containing nucleotide triphosphate hydrolases"/>
    <property type="match status" value="1"/>
</dbReference>
<evidence type="ECO:0000313" key="5">
    <source>
        <dbReference type="EMBL" id="MDT0307525.1"/>
    </source>
</evidence>
<dbReference type="PANTHER" id="PTHR45772">
    <property type="entry name" value="CONSERVED COMPONENT OF ABC TRANSPORTER FOR NATURAL AMINO ACIDS-RELATED"/>
    <property type="match status" value="1"/>
</dbReference>
<dbReference type="InterPro" id="IPR003593">
    <property type="entry name" value="AAA+_ATPase"/>
</dbReference>
<comment type="caution">
    <text evidence="5">The sequence shown here is derived from an EMBL/GenBank/DDBJ whole genome shotgun (WGS) entry which is preliminary data.</text>
</comment>
<evidence type="ECO:0000313" key="6">
    <source>
        <dbReference type="Proteomes" id="UP001183388"/>
    </source>
</evidence>
<accession>A0ABU2L7H0</accession>
<dbReference type="Pfam" id="PF12399">
    <property type="entry name" value="BCA_ABC_TP_C"/>
    <property type="match status" value="1"/>
</dbReference>
<dbReference type="InterPro" id="IPR032823">
    <property type="entry name" value="BCA_ABC_TP_C"/>
</dbReference>
<dbReference type="SMART" id="SM00382">
    <property type="entry name" value="AAA"/>
    <property type="match status" value="1"/>
</dbReference>
<protein>
    <submittedName>
        <fullName evidence="5">ATP-binding cassette domain-containing protein</fullName>
    </submittedName>
</protein>
<organism evidence="5 6">
    <name type="scientific">Streptomyces boetiae</name>
    <dbReference type="NCBI Taxonomy" id="3075541"/>
    <lineage>
        <taxon>Bacteria</taxon>
        <taxon>Bacillati</taxon>
        <taxon>Actinomycetota</taxon>
        <taxon>Actinomycetes</taxon>
        <taxon>Kitasatosporales</taxon>
        <taxon>Streptomycetaceae</taxon>
        <taxon>Streptomyces</taxon>
    </lineage>
</organism>
<name>A0ABU2L7H0_9ACTN</name>
<dbReference type="PANTHER" id="PTHR45772:SF7">
    <property type="entry name" value="AMINO ACID ABC TRANSPORTER ATP-BINDING PROTEIN"/>
    <property type="match status" value="1"/>
</dbReference>
<dbReference type="EMBL" id="JAVREN010000012">
    <property type="protein sequence ID" value="MDT0307525.1"/>
    <property type="molecule type" value="Genomic_DNA"/>
</dbReference>
<dbReference type="Pfam" id="PF00005">
    <property type="entry name" value="ABC_tran"/>
    <property type="match status" value="1"/>
</dbReference>
<reference evidence="6" key="1">
    <citation type="submission" date="2023-07" db="EMBL/GenBank/DDBJ databases">
        <title>30 novel species of actinomycetes from the DSMZ collection.</title>
        <authorList>
            <person name="Nouioui I."/>
        </authorList>
    </citation>
    <scope>NUCLEOTIDE SEQUENCE [LARGE SCALE GENOMIC DNA]</scope>
    <source>
        <strain evidence="6">DSM 44917</strain>
    </source>
</reference>
<dbReference type="PROSITE" id="PS50893">
    <property type="entry name" value="ABC_TRANSPORTER_2"/>
    <property type="match status" value="1"/>
</dbReference>
<keyword evidence="2" id="KW-0547">Nucleotide-binding</keyword>
<dbReference type="InterPro" id="IPR003439">
    <property type="entry name" value="ABC_transporter-like_ATP-bd"/>
</dbReference>
<dbReference type="InterPro" id="IPR027417">
    <property type="entry name" value="P-loop_NTPase"/>
</dbReference>
<proteinExistence type="predicted"/>